<dbReference type="SMART" id="SM00409">
    <property type="entry name" value="IG"/>
    <property type="match status" value="1"/>
</dbReference>
<protein>
    <recommendedName>
        <fullName evidence="6">Ig-like domain-containing protein</fullName>
    </recommendedName>
</protein>
<keyword evidence="3" id="KW-0597">Phosphoprotein</keyword>
<evidence type="ECO:0000256" key="5">
    <source>
        <dbReference type="SAM" id="MobiDB-lite"/>
    </source>
</evidence>
<dbReference type="SMART" id="SM00408">
    <property type="entry name" value="IGc2"/>
    <property type="match status" value="1"/>
</dbReference>
<dbReference type="FunFam" id="2.60.40.10:FF:000228">
    <property type="entry name" value="obscurin isoform X4"/>
    <property type="match status" value="1"/>
</dbReference>
<dbReference type="PANTHER" id="PTHR35971:SF5">
    <property type="entry name" value="OBSCURIN LIKE CYTOSKELETAL ADAPTOR 1"/>
    <property type="match status" value="1"/>
</dbReference>
<comment type="subcellular location">
    <subcellularLocation>
        <location evidence="1">Cytoplasm</location>
    </subcellularLocation>
</comment>
<evidence type="ECO:0000256" key="3">
    <source>
        <dbReference type="ARBA" id="ARBA00022553"/>
    </source>
</evidence>
<dbReference type="GeneTree" id="ENSGT00940000154756"/>
<organism evidence="7 8">
    <name type="scientific">Erpetoichthys calabaricus</name>
    <name type="common">Rope fish</name>
    <name type="synonym">Calamoichthys calabaricus</name>
    <dbReference type="NCBI Taxonomy" id="27687"/>
    <lineage>
        <taxon>Eukaryota</taxon>
        <taxon>Metazoa</taxon>
        <taxon>Chordata</taxon>
        <taxon>Craniata</taxon>
        <taxon>Vertebrata</taxon>
        <taxon>Euteleostomi</taxon>
        <taxon>Actinopterygii</taxon>
        <taxon>Polypteriformes</taxon>
        <taxon>Polypteridae</taxon>
        <taxon>Erpetoichthys</taxon>
    </lineage>
</organism>
<accession>A0A8C4X3E0</accession>
<evidence type="ECO:0000313" key="8">
    <source>
        <dbReference type="Proteomes" id="UP000694620"/>
    </source>
</evidence>
<reference evidence="7" key="3">
    <citation type="submission" date="2025-09" db="UniProtKB">
        <authorList>
            <consortium name="Ensembl"/>
        </authorList>
    </citation>
    <scope>IDENTIFICATION</scope>
</reference>
<dbReference type="SUPFAM" id="SSF48726">
    <property type="entry name" value="Immunoglobulin"/>
    <property type="match status" value="1"/>
</dbReference>
<dbReference type="InterPro" id="IPR003599">
    <property type="entry name" value="Ig_sub"/>
</dbReference>
<dbReference type="PANTHER" id="PTHR35971">
    <property type="entry name" value="SI:DKEY-31G6.6"/>
    <property type="match status" value="1"/>
</dbReference>
<dbReference type="Pfam" id="PF07679">
    <property type="entry name" value="I-set"/>
    <property type="match status" value="1"/>
</dbReference>
<evidence type="ECO:0000256" key="4">
    <source>
        <dbReference type="ARBA" id="ARBA00023157"/>
    </source>
</evidence>
<dbReference type="InterPro" id="IPR003598">
    <property type="entry name" value="Ig_sub2"/>
</dbReference>
<dbReference type="AlphaFoldDB" id="A0A8C4X3E0"/>
<evidence type="ECO:0000256" key="2">
    <source>
        <dbReference type="ARBA" id="ARBA00022490"/>
    </source>
</evidence>
<name>A0A8C4X3E0_ERPCA</name>
<dbReference type="InterPro" id="IPR013098">
    <property type="entry name" value="Ig_I-set"/>
</dbReference>
<reference evidence="7" key="1">
    <citation type="submission" date="2021-06" db="EMBL/GenBank/DDBJ databases">
        <authorList>
            <consortium name="Wellcome Sanger Institute Data Sharing"/>
        </authorList>
    </citation>
    <scope>NUCLEOTIDE SEQUENCE [LARGE SCALE GENOMIC DNA]</scope>
</reference>
<feature type="domain" description="Ig-like" evidence="6">
    <location>
        <begin position="25"/>
        <end position="112"/>
    </location>
</feature>
<dbReference type="Ensembl" id="ENSECRT00000001878.1">
    <property type="protein sequence ID" value="ENSECRP00000001854.1"/>
    <property type="gene ID" value="ENSECRG00000001284.1"/>
</dbReference>
<dbReference type="PROSITE" id="PS50835">
    <property type="entry name" value="IG_LIKE"/>
    <property type="match status" value="1"/>
</dbReference>
<feature type="compositionally biased region" description="Basic and acidic residues" evidence="5">
    <location>
        <begin position="1"/>
        <end position="20"/>
    </location>
</feature>
<sequence length="143" mass="16332">GNPRRHGENKQTPRREDPGSEPRSPAIPIFFKKELQHQQFLEGSTATLRCELSRPAPQVEWKKAGKLLRGGEKYEMKLKGAEAELRIYCAELEDAGEYSCECGDQKTEARVKINGRRTHPSIHYPTILINQFTSLNRKGALWK</sequence>
<keyword evidence="2" id="KW-0963">Cytoplasm</keyword>
<dbReference type="GO" id="GO:0005737">
    <property type="term" value="C:cytoplasm"/>
    <property type="evidence" value="ECO:0007669"/>
    <property type="project" value="UniProtKB-SubCell"/>
</dbReference>
<evidence type="ECO:0000259" key="6">
    <source>
        <dbReference type="PROSITE" id="PS50835"/>
    </source>
</evidence>
<evidence type="ECO:0000313" key="7">
    <source>
        <dbReference type="Ensembl" id="ENSECRP00000001854.1"/>
    </source>
</evidence>
<reference evidence="7" key="2">
    <citation type="submission" date="2025-08" db="UniProtKB">
        <authorList>
            <consortium name="Ensembl"/>
        </authorList>
    </citation>
    <scope>IDENTIFICATION</scope>
</reference>
<dbReference type="InterPro" id="IPR052385">
    <property type="entry name" value="Obscurin/Obscurin-like_Reg"/>
</dbReference>
<dbReference type="InterPro" id="IPR036179">
    <property type="entry name" value="Ig-like_dom_sf"/>
</dbReference>
<feature type="region of interest" description="Disordered" evidence="5">
    <location>
        <begin position="1"/>
        <end position="26"/>
    </location>
</feature>
<proteinExistence type="predicted"/>
<keyword evidence="4" id="KW-1015">Disulfide bond</keyword>
<evidence type="ECO:0000256" key="1">
    <source>
        <dbReference type="ARBA" id="ARBA00004496"/>
    </source>
</evidence>
<dbReference type="InterPro" id="IPR013783">
    <property type="entry name" value="Ig-like_fold"/>
</dbReference>
<dbReference type="Gene3D" id="2.60.40.10">
    <property type="entry name" value="Immunoglobulins"/>
    <property type="match status" value="1"/>
</dbReference>
<dbReference type="Proteomes" id="UP000694620">
    <property type="component" value="Chromosome 6"/>
</dbReference>
<dbReference type="InterPro" id="IPR007110">
    <property type="entry name" value="Ig-like_dom"/>
</dbReference>
<keyword evidence="8" id="KW-1185">Reference proteome</keyword>